<dbReference type="Proteomes" id="UP000006324">
    <property type="component" value="Unassembled WGS sequence"/>
</dbReference>
<dbReference type="AlphaFoldDB" id="A0A0F6HE04"/>
<evidence type="ECO:0000313" key="2">
    <source>
        <dbReference type="Proteomes" id="UP000006324"/>
    </source>
</evidence>
<gene>
    <name evidence="1" type="ORF">LEP1GSC104_4017</name>
</gene>
<evidence type="ECO:0000313" key="1">
    <source>
        <dbReference type="EMBL" id="EKO26563.1"/>
    </source>
</evidence>
<accession>A0A0F6HE04</accession>
<proteinExistence type="predicted"/>
<protein>
    <submittedName>
        <fullName evidence="1">Uncharacterized protein</fullName>
    </submittedName>
</protein>
<organism evidence="1 2">
    <name type="scientific">Leptospira interrogans str. UI 12621</name>
    <dbReference type="NCBI Taxonomy" id="1049937"/>
    <lineage>
        <taxon>Bacteria</taxon>
        <taxon>Pseudomonadati</taxon>
        <taxon>Spirochaetota</taxon>
        <taxon>Spirochaetia</taxon>
        <taxon>Leptospirales</taxon>
        <taxon>Leptospiraceae</taxon>
        <taxon>Leptospira</taxon>
    </lineage>
</organism>
<reference evidence="1 2" key="1">
    <citation type="submission" date="2012-09" db="EMBL/GenBank/DDBJ databases">
        <authorList>
            <person name="Harkins D.M."/>
            <person name="Durkin A.S."/>
            <person name="Brinkac L.M."/>
            <person name="Selengut J.D."/>
            <person name="Sanka R."/>
            <person name="DePew J."/>
            <person name="Purushe J."/>
            <person name="Chanthongthip A."/>
            <person name="Lattana O."/>
            <person name="Phetsouvanh R."/>
            <person name="Newton P.N."/>
            <person name="Vinetz J.M."/>
            <person name="Sutton G.G."/>
            <person name="Nelson W.C."/>
            <person name="Fouts D.E."/>
        </authorList>
    </citation>
    <scope>NUCLEOTIDE SEQUENCE [LARGE SCALE GENOMIC DNA]</scope>
    <source>
        <strain evidence="1 2">UI 12621</strain>
    </source>
</reference>
<dbReference type="EMBL" id="AHNQ02000012">
    <property type="protein sequence ID" value="EKO26563.1"/>
    <property type="molecule type" value="Genomic_DNA"/>
</dbReference>
<name>A0A0F6HE04_LEPIR</name>
<comment type="caution">
    <text evidence="1">The sequence shown here is derived from an EMBL/GenBank/DDBJ whole genome shotgun (WGS) entry which is preliminary data.</text>
</comment>
<sequence length="48" mass="5302">MLESETLSFSNNPEIEFHKSVGTTTILELLESSQIANVPKFVGTTVFD</sequence>